<evidence type="ECO:0000313" key="3">
    <source>
        <dbReference type="Proteomes" id="UP000233837"/>
    </source>
</evidence>
<gene>
    <name evidence="2" type="ORF">MA16_Dca011074</name>
</gene>
<feature type="transmembrane region" description="Helical" evidence="1">
    <location>
        <begin position="116"/>
        <end position="139"/>
    </location>
</feature>
<keyword evidence="1" id="KW-0812">Transmembrane</keyword>
<keyword evidence="1" id="KW-0472">Membrane</keyword>
<reference evidence="2 3" key="1">
    <citation type="journal article" date="2016" name="Sci. Rep.">
        <title>The Dendrobium catenatum Lindl. genome sequence provides insights into polysaccharide synthase, floral development and adaptive evolution.</title>
        <authorList>
            <person name="Zhang G.Q."/>
            <person name="Xu Q."/>
            <person name="Bian C."/>
            <person name="Tsai W.C."/>
            <person name="Yeh C.M."/>
            <person name="Liu K.W."/>
            <person name="Yoshida K."/>
            <person name="Zhang L.S."/>
            <person name="Chang S.B."/>
            <person name="Chen F."/>
            <person name="Shi Y."/>
            <person name="Su Y.Y."/>
            <person name="Zhang Y.Q."/>
            <person name="Chen L.J."/>
            <person name="Yin Y."/>
            <person name="Lin M."/>
            <person name="Huang H."/>
            <person name="Deng H."/>
            <person name="Wang Z.W."/>
            <person name="Zhu S.L."/>
            <person name="Zhao X."/>
            <person name="Deng C."/>
            <person name="Niu S.C."/>
            <person name="Huang J."/>
            <person name="Wang M."/>
            <person name="Liu G.H."/>
            <person name="Yang H.J."/>
            <person name="Xiao X.J."/>
            <person name="Hsiao Y.Y."/>
            <person name="Wu W.L."/>
            <person name="Chen Y.Y."/>
            <person name="Mitsuda N."/>
            <person name="Ohme-Takagi M."/>
            <person name="Luo Y.B."/>
            <person name="Van de Peer Y."/>
            <person name="Liu Z.J."/>
        </authorList>
    </citation>
    <scope>NUCLEOTIDE SEQUENCE [LARGE SCALE GENOMIC DNA]</scope>
    <source>
        <tissue evidence="2">The whole plant</tissue>
    </source>
</reference>
<dbReference type="EMBL" id="KZ502943">
    <property type="protein sequence ID" value="PKU70228.1"/>
    <property type="molecule type" value="Genomic_DNA"/>
</dbReference>
<evidence type="ECO:0000313" key="2">
    <source>
        <dbReference type="EMBL" id="PKU70228.1"/>
    </source>
</evidence>
<organism evidence="2 3">
    <name type="scientific">Dendrobium catenatum</name>
    <dbReference type="NCBI Taxonomy" id="906689"/>
    <lineage>
        <taxon>Eukaryota</taxon>
        <taxon>Viridiplantae</taxon>
        <taxon>Streptophyta</taxon>
        <taxon>Embryophyta</taxon>
        <taxon>Tracheophyta</taxon>
        <taxon>Spermatophyta</taxon>
        <taxon>Magnoliopsida</taxon>
        <taxon>Liliopsida</taxon>
        <taxon>Asparagales</taxon>
        <taxon>Orchidaceae</taxon>
        <taxon>Epidendroideae</taxon>
        <taxon>Malaxideae</taxon>
        <taxon>Dendrobiinae</taxon>
        <taxon>Dendrobium</taxon>
    </lineage>
</organism>
<sequence length="146" mass="17538">MELDVSKKHPSEVWIGYDLNGYFQKVEFENLPIFCSHCKMYGHGFNEYFRLHPHLHKDKAMSKQSQQRMDLLLRMIIFLLLRLKEIIPIWVMLLYLCILTLPPSILHPLIFIWIRPLWMLLLLCRLMLLVHWVVVLVIVTTRRTKG</sequence>
<accession>A0A2I0W3K7</accession>
<dbReference type="Proteomes" id="UP000233837">
    <property type="component" value="Unassembled WGS sequence"/>
</dbReference>
<evidence type="ECO:0000256" key="1">
    <source>
        <dbReference type="SAM" id="Phobius"/>
    </source>
</evidence>
<reference evidence="2 3" key="2">
    <citation type="journal article" date="2017" name="Nature">
        <title>The Apostasia genome and the evolution of orchids.</title>
        <authorList>
            <person name="Zhang G.Q."/>
            <person name="Liu K.W."/>
            <person name="Li Z."/>
            <person name="Lohaus R."/>
            <person name="Hsiao Y.Y."/>
            <person name="Niu S.C."/>
            <person name="Wang J.Y."/>
            <person name="Lin Y.C."/>
            <person name="Xu Q."/>
            <person name="Chen L.J."/>
            <person name="Yoshida K."/>
            <person name="Fujiwara S."/>
            <person name="Wang Z.W."/>
            <person name="Zhang Y.Q."/>
            <person name="Mitsuda N."/>
            <person name="Wang M."/>
            <person name="Liu G.H."/>
            <person name="Pecoraro L."/>
            <person name="Huang H.X."/>
            <person name="Xiao X.J."/>
            <person name="Lin M."/>
            <person name="Wu X.Y."/>
            <person name="Wu W.L."/>
            <person name="Chen Y.Y."/>
            <person name="Chang S.B."/>
            <person name="Sakamoto S."/>
            <person name="Ohme-Takagi M."/>
            <person name="Yagi M."/>
            <person name="Zeng S.J."/>
            <person name="Shen C.Y."/>
            <person name="Yeh C.M."/>
            <person name="Luo Y.B."/>
            <person name="Tsai W.C."/>
            <person name="Van de Peer Y."/>
            <person name="Liu Z.J."/>
        </authorList>
    </citation>
    <scope>NUCLEOTIDE SEQUENCE [LARGE SCALE GENOMIC DNA]</scope>
    <source>
        <tissue evidence="2">The whole plant</tissue>
    </source>
</reference>
<dbReference type="AlphaFoldDB" id="A0A2I0W3K7"/>
<keyword evidence="3" id="KW-1185">Reference proteome</keyword>
<keyword evidence="1" id="KW-1133">Transmembrane helix</keyword>
<protein>
    <submittedName>
        <fullName evidence="2">Uncharacterized protein</fullName>
    </submittedName>
</protein>
<name>A0A2I0W3K7_9ASPA</name>
<proteinExistence type="predicted"/>